<evidence type="ECO:0000256" key="1">
    <source>
        <dbReference type="ARBA" id="ARBA00010928"/>
    </source>
</evidence>
<evidence type="ECO:0000259" key="4">
    <source>
        <dbReference type="Pfam" id="PF22725"/>
    </source>
</evidence>
<evidence type="ECO:0000313" key="6">
    <source>
        <dbReference type="Proteomes" id="UP000028007"/>
    </source>
</evidence>
<dbReference type="InterPro" id="IPR000683">
    <property type="entry name" value="Gfo/Idh/MocA-like_OxRdtase_N"/>
</dbReference>
<organism evidence="5 6">
    <name type="scientific">Pedobacter antarcticus 4BY</name>
    <dbReference type="NCBI Taxonomy" id="1358423"/>
    <lineage>
        <taxon>Bacteria</taxon>
        <taxon>Pseudomonadati</taxon>
        <taxon>Bacteroidota</taxon>
        <taxon>Sphingobacteriia</taxon>
        <taxon>Sphingobacteriales</taxon>
        <taxon>Sphingobacteriaceae</taxon>
        <taxon>Pedobacter</taxon>
    </lineage>
</organism>
<dbReference type="eggNOG" id="COG0673">
    <property type="taxonomic scope" value="Bacteria"/>
</dbReference>
<dbReference type="AlphaFoldDB" id="A0A081PF22"/>
<protein>
    <submittedName>
        <fullName evidence="5">Oxidoreductase</fullName>
    </submittedName>
</protein>
<feature type="domain" description="GFO/IDH/MocA-like oxidoreductase" evidence="4">
    <location>
        <begin position="131"/>
        <end position="249"/>
    </location>
</feature>
<dbReference type="Gene3D" id="3.30.360.10">
    <property type="entry name" value="Dihydrodipicolinate Reductase, domain 2"/>
    <property type="match status" value="1"/>
</dbReference>
<proteinExistence type="inferred from homology"/>
<name>A0A081PF22_9SPHI</name>
<dbReference type="GO" id="GO:0016491">
    <property type="term" value="F:oxidoreductase activity"/>
    <property type="evidence" value="ECO:0007669"/>
    <property type="project" value="UniProtKB-KW"/>
</dbReference>
<evidence type="ECO:0000313" key="5">
    <source>
        <dbReference type="EMBL" id="KEQ29295.1"/>
    </source>
</evidence>
<accession>A0A081PF22</accession>
<dbReference type="EMBL" id="JNFF01000074">
    <property type="protein sequence ID" value="KEQ29295.1"/>
    <property type="molecule type" value="Genomic_DNA"/>
</dbReference>
<dbReference type="Pfam" id="PF01408">
    <property type="entry name" value="GFO_IDH_MocA"/>
    <property type="match status" value="1"/>
</dbReference>
<keyword evidence="6" id="KW-1185">Reference proteome</keyword>
<dbReference type="Pfam" id="PF22725">
    <property type="entry name" value="GFO_IDH_MocA_C3"/>
    <property type="match status" value="1"/>
</dbReference>
<comment type="similarity">
    <text evidence="1">Belongs to the Gfo/Idh/MocA family.</text>
</comment>
<dbReference type="GO" id="GO:0000166">
    <property type="term" value="F:nucleotide binding"/>
    <property type="evidence" value="ECO:0007669"/>
    <property type="project" value="InterPro"/>
</dbReference>
<gene>
    <name evidence="5" type="ORF">N180_07045</name>
</gene>
<comment type="caution">
    <text evidence="5">The sequence shown here is derived from an EMBL/GenBank/DDBJ whole genome shotgun (WGS) entry which is preliminary data.</text>
</comment>
<evidence type="ECO:0000256" key="2">
    <source>
        <dbReference type="ARBA" id="ARBA00023002"/>
    </source>
</evidence>
<keyword evidence="2" id="KW-0560">Oxidoreductase</keyword>
<dbReference type="RefSeq" id="WP_037442263.1">
    <property type="nucleotide sequence ID" value="NZ_JNFF01000074.1"/>
</dbReference>
<dbReference type="Gene3D" id="3.40.50.720">
    <property type="entry name" value="NAD(P)-binding Rossmann-like Domain"/>
    <property type="match status" value="1"/>
</dbReference>
<sequence length="337" mass="37720">MEKVISTGLLAYGMSGKIFHGPFLDNHPGFKLRAVTERSAKNADKDYPGIISYSSVEDLLNDSEIELVVINTPNNTHYEYAEKALNAGKHILVEKPFTPSSAEAKYLFELAAKKNLHILVYQNRRWDSDFSTFKEVVESGKLGKLSEVHIRYDRYKSAIGVKAFKEEPFPASGLQYDLGPHVLDQAISLFGIPLSFHKILGKNRKDTLVDDYFCIHLTYPDSVNVFVYSSMLVVDIQPSFIAHGTNGTLVKERADIQEEQLLKGIKPGTPGFGVEPEGKEAKLTTINSAGDRYTEFIVAKPSNYGNLFEAVYQTLVHQQPFPVTQEQQIAQLEILES</sequence>
<dbReference type="InterPro" id="IPR036291">
    <property type="entry name" value="NAD(P)-bd_dom_sf"/>
</dbReference>
<dbReference type="InterPro" id="IPR051317">
    <property type="entry name" value="Gfo/Idh/MocA_oxidoreduct"/>
</dbReference>
<dbReference type="Proteomes" id="UP000028007">
    <property type="component" value="Unassembled WGS sequence"/>
</dbReference>
<dbReference type="InterPro" id="IPR055170">
    <property type="entry name" value="GFO_IDH_MocA-like_dom"/>
</dbReference>
<dbReference type="SUPFAM" id="SSF55347">
    <property type="entry name" value="Glyceraldehyde-3-phosphate dehydrogenase-like, C-terminal domain"/>
    <property type="match status" value="1"/>
</dbReference>
<dbReference type="PANTHER" id="PTHR43708">
    <property type="entry name" value="CONSERVED EXPRESSED OXIDOREDUCTASE (EUROFUNG)"/>
    <property type="match status" value="1"/>
</dbReference>
<feature type="domain" description="Gfo/Idh/MocA-like oxidoreductase N-terminal" evidence="3">
    <location>
        <begin position="12"/>
        <end position="120"/>
    </location>
</feature>
<reference evidence="5 6" key="1">
    <citation type="journal article" date="1992" name="Int. J. Syst. Bacteriol.">
        <title>Sphingobacterium antarcticus sp. nov. a Psychrotrophic Bacterium from the Soils of Schirmacher Oasis, Antarctica.</title>
        <authorList>
            <person name="Shivaji S."/>
            <person name="Ray M.K."/>
            <person name="Rao N.S."/>
            <person name="Saiserr L."/>
            <person name="Jagannadham M.V."/>
            <person name="Kumar G.S."/>
            <person name="Reddy G."/>
            <person name="Bhargava P.M."/>
        </authorList>
    </citation>
    <scope>NUCLEOTIDE SEQUENCE [LARGE SCALE GENOMIC DNA]</scope>
    <source>
        <strain evidence="5 6">4BY</strain>
    </source>
</reference>
<dbReference type="SUPFAM" id="SSF51735">
    <property type="entry name" value="NAD(P)-binding Rossmann-fold domains"/>
    <property type="match status" value="1"/>
</dbReference>
<evidence type="ECO:0000259" key="3">
    <source>
        <dbReference type="Pfam" id="PF01408"/>
    </source>
</evidence>
<dbReference type="PANTHER" id="PTHR43708:SF5">
    <property type="entry name" value="CONSERVED EXPRESSED OXIDOREDUCTASE (EUROFUNG)-RELATED"/>
    <property type="match status" value="1"/>
</dbReference>